<dbReference type="AlphaFoldDB" id="A0A4P6JRN3"/>
<evidence type="ECO:0000256" key="3">
    <source>
        <dbReference type="ARBA" id="ARBA00022679"/>
    </source>
</evidence>
<keyword evidence="7" id="KW-1185">Reference proteome</keyword>
<keyword evidence="3 6" id="KW-0808">Transferase</keyword>
<accession>A0A4P6JRN3</accession>
<feature type="transmembrane region" description="Helical" evidence="4">
    <location>
        <begin position="405"/>
        <end position="430"/>
    </location>
</feature>
<feature type="transmembrane region" description="Helical" evidence="4">
    <location>
        <begin position="342"/>
        <end position="360"/>
    </location>
</feature>
<feature type="transmembrane region" description="Helical" evidence="4">
    <location>
        <begin position="44"/>
        <end position="70"/>
    </location>
</feature>
<evidence type="ECO:0000259" key="5">
    <source>
        <dbReference type="Pfam" id="PF00535"/>
    </source>
</evidence>
<dbReference type="OrthoDB" id="9806824at2"/>
<dbReference type="InterPro" id="IPR029044">
    <property type="entry name" value="Nucleotide-diphossugar_trans"/>
</dbReference>
<organism evidence="6 7">
    <name type="scientific">Ktedonosporobacter rubrisoli</name>
    <dbReference type="NCBI Taxonomy" id="2509675"/>
    <lineage>
        <taxon>Bacteria</taxon>
        <taxon>Bacillati</taxon>
        <taxon>Chloroflexota</taxon>
        <taxon>Ktedonobacteria</taxon>
        <taxon>Ktedonobacterales</taxon>
        <taxon>Ktedonosporobacteraceae</taxon>
        <taxon>Ktedonosporobacter</taxon>
    </lineage>
</organism>
<proteinExistence type="inferred from homology"/>
<dbReference type="SUPFAM" id="SSF53448">
    <property type="entry name" value="Nucleotide-diphospho-sugar transferases"/>
    <property type="match status" value="1"/>
</dbReference>
<dbReference type="InterPro" id="IPR001173">
    <property type="entry name" value="Glyco_trans_2-like"/>
</dbReference>
<evidence type="ECO:0000256" key="1">
    <source>
        <dbReference type="ARBA" id="ARBA00006739"/>
    </source>
</evidence>
<dbReference type="CDD" id="cd06423">
    <property type="entry name" value="CESA_like"/>
    <property type="match status" value="1"/>
</dbReference>
<evidence type="ECO:0000313" key="7">
    <source>
        <dbReference type="Proteomes" id="UP000290365"/>
    </source>
</evidence>
<comment type="similarity">
    <text evidence="1">Belongs to the glycosyltransferase 2 family.</text>
</comment>
<dbReference type="Pfam" id="PF00535">
    <property type="entry name" value="Glycos_transf_2"/>
    <property type="match status" value="1"/>
</dbReference>
<dbReference type="GO" id="GO:0016757">
    <property type="term" value="F:glycosyltransferase activity"/>
    <property type="evidence" value="ECO:0007669"/>
    <property type="project" value="UniProtKB-KW"/>
</dbReference>
<evidence type="ECO:0000256" key="4">
    <source>
        <dbReference type="SAM" id="Phobius"/>
    </source>
</evidence>
<dbReference type="EMBL" id="CP035758">
    <property type="protein sequence ID" value="QBD77973.1"/>
    <property type="molecule type" value="Genomic_DNA"/>
</dbReference>
<keyword evidence="4" id="KW-0472">Membrane</keyword>
<keyword evidence="2" id="KW-0328">Glycosyltransferase</keyword>
<keyword evidence="4" id="KW-0812">Transmembrane</keyword>
<sequence>MTRAKTHPIAKIALYILLYGVTISLFASTLLFKGHQLQSPHVTMIRAIVVLLALIMLAKHTFYLSLCPWFDIIQIRRRKLGLVKGRYEPLVSVIIPAWNEEVGLLSTVKTLLESTYQNIEIVVINDGSTDGSDRIMQRFVARYCSTMISTPNAPRLIYYYKENGGKGSALNAGIRLSHGDIILSIDADCMVSPDAIAHFVVHFADPEVMAAVGNVKIGNTRTLIGSIQHLEYLFSFYFKKADSILNTIYIIGGAAGAFRREVFERIGMYSTTSITEDLDLSMRIQKAGMRIVYASDAIIFTEGASDLAGLIRQRLRWKRGRFETFRAHRSLFFSTNKRHNKLLTWIILPLAIFGDLQLGFEPSFIAVLYFFSLLTQDFSVFIAGVVIVVMIFLIQLADDQQYRSLPFLTFIPIGWLLFYLTTVVEIYALLRSCWDLLHRHQPRWQHWKRTGTFS</sequence>
<protein>
    <submittedName>
        <fullName evidence="6">Glycosyltransferase family 2 protein</fullName>
    </submittedName>
</protein>
<keyword evidence="4" id="KW-1133">Transmembrane helix</keyword>
<feature type="transmembrane region" description="Helical" evidence="4">
    <location>
        <begin position="366"/>
        <end position="393"/>
    </location>
</feature>
<dbReference type="PANTHER" id="PTHR43630">
    <property type="entry name" value="POLY-BETA-1,6-N-ACETYL-D-GLUCOSAMINE SYNTHASE"/>
    <property type="match status" value="1"/>
</dbReference>
<name>A0A4P6JRN3_KTERU</name>
<gene>
    <name evidence="6" type="ORF">EPA93_19020</name>
</gene>
<dbReference type="PANTHER" id="PTHR43630:SF1">
    <property type="entry name" value="POLY-BETA-1,6-N-ACETYL-D-GLUCOSAMINE SYNTHASE"/>
    <property type="match status" value="1"/>
</dbReference>
<feature type="transmembrane region" description="Helical" evidence="4">
    <location>
        <begin position="12"/>
        <end position="32"/>
    </location>
</feature>
<reference evidence="6 7" key="1">
    <citation type="submission" date="2019-01" db="EMBL/GenBank/DDBJ databases">
        <title>Ktedonosporobacter rubrisoli SCAWS-G2.</title>
        <authorList>
            <person name="Huang Y."/>
            <person name="Yan B."/>
        </authorList>
    </citation>
    <scope>NUCLEOTIDE SEQUENCE [LARGE SCALE GENOMIC DNA]</scope>
    <source>
        <strain evidence="6 7">SCAWS-G2</strain>
    </source>
</reference>
<evidence type="ECO:0000256" key="2">
    <source>
        <dbReference type="ARBA" id="ARBA00022676"/>
    </source>
</evidence>
<dbReference type="RefSeq" id="WP_129889026.1">
    <property type="nucleotide sequence ID" value="NZ_CP035758.1"/>
</dbReference>
<dbReference type="Gene3D" id="3.90.550.10">
    <property type="entry name" value="Spore Coat Polysaccharide Biosynthesis Protein SpsA, Chain A"/>
    <property type="match status" value="1"/>
</dbReference>
<evidence type="ECO:0000313" key="6">
    <source>
        <dbReference type="EMBL" id="QBD77973.1"/>
    </source>
</evidence>
<dbReference type="Proteomes" id="UP000290365">
    <property type="component" value="Chromosome"/>
</dbReference>
<feature type="domain" description="Glycosyltransferase 2-like" evidence="5">
    <location>
        <begin position="92"/>
        <end position="266"/>
    </location>
</feature>
<dbReference type="KEGG" id="kbs:EPA93_19020"/>